<feature type="transmembrane region" description="Helical" evidence="1">
    <location>
        <begin position="231"/>
        <end position="252"/>
    </location>
</feature>
<reference evidence="2 3" key="1">
    <citation type="submission" date="2015-07" db="EMBL/GenBank/DDBJ databases">
        <title>Genome sequence of Leptolinea tardivitalis DSM 16556.</title>
        <authorList>
            <person name="Hemp J."/>
            <person name="Ward L.M."/>
            <person name="Pace L.A."/>
            <person name="Fischer W.W."/>
        </authorList>
    </citation>
    <scope>NUCLEOTIDE SEQUENCE [LARGE SCALE GENOMIC DNA]</scope>
    <source>
        <strain evidence="2 3">YMTK-2</strain>
    </source>
</reference>
<keyword evidence="1" id="KW-0472">Membrane</keyword>
<feature type="transmembrane region" description="Helical" evidence="1">
    <location>
        <begin position="272"/>
        <end position="294"/>
    </location>
</feature>
<dbReference type="AlphaFoldDB" id="A0A0N8GLI0"/>
<gene>
    <name evidence="2" type="ORF">ADM99_05390</name>
</gene>
<keyword evidence="3" id="KW-1185">Reference proteome</keyword>
<comment type="caution">
    <text evidence="2">The sequence shown here is derived from an EMBL/GenBank/DDBJ whole genome shotgun (WGS) entry which is preliminary data.</text>
</comment>
<name>A0A0N8GLI0_9CHLR</name>
<accession>A0A0N8GLI0</accession>
<proteinExistence type="predicted"/>
<protein>
    <recommendedName>
        <fullName evidence="4">Glycosyltransferase RgtA/B/C/D-like domain-containing protein</fullName>
    </recommendedName>
</protein>
<feature type="transmembrane region" description="Helical" evidence="1">
    <location>
        <begin position="193"/>
        <end position="219"/>
    </location>
</feature>
<feature type="transmembrane region" description="Helical" evidence="1">
    <location>
        <begin position="359"/>
        <end position="381"/>
    </location>
</feature>
<feature type="transmembrane region" description="Helical" evidence="1">
    <location>
        <begin position="124"/>
        <end position="142"/>
    </location>
</feature>
<dbReference type="Proteomes" id="UP000050430">
    <property type="component" value="Unassembled WGS sequence"/>
</dbReference>
<dbReference type="RefSeq" id="WP_062421401.1">
    <property type="nucleotide sequence ID" value="NZ_BBYA01000008.1"/>
</dbReference>
<dbReference type="STRING" id="229920.ADM99_05390"/>
<keyword evidence="1" id="KW-0812">Transmembrane</keyword>
<sequence length="508" mass="56846">MKNRYRSFFIAALLVVSALPDIIGCIRSVSELSYSGLVFNPIDGYSYLAKMQIGKSGEWLFTLPFTANPGEGRLLFPFYIASGHIFGWLGIPLSVGFVVLRLLCFGLLILSLIRLSEKVFNDNFSLIFLVLTAGGGLGWLLLPTGNFGADFWVAEAFPFLSGLANPHFPLALCLMVFTILLFSDSNQAAKYPGIMFCGFFLSILSPFGFFVSCGVLSISWLWERINGRQSVIWPLLIFLFSGIPYAAYQYWAVNSTPEFAAWTAQNQTPSPAVWDVALTFSPWIVLIVLGWRGIWAQNENPIIRKLIIWMVVGLVLTVIPFNLQRRFLIGLYIPIACLGFLGLDRAASTIKIQARKLAVICTALSLITPFLLVVMTSSVIASHNPLYYFQPGEVSAIQWLSKQDGGRDLVLADGQTGSLIPAISRLRVLYGHPFETIDAENKKDQVEDFFSGKMTRDEEEKYLKENSIKWIFYGSREQNLGKPDILKDKNPIKQFENVSIFSVTELVR</sequence>
<organism evidence="2 3">
    <name type="scientific">Leptolinea tardivitalis</name>
    <dbReference type="NCBI Taxonomy" id="229920"/>
    <lineage>
        <taxon>Bacteria</taxon>
        <taxon>Bacillati</taxon>
        <taxon>Chloroflexota</taxon>
        <taxon>Anaerolineae</taxon>
        <taxon>Anaerolineales</taxon>
        <taxon>Anaerolineaceae</taxon>
        <taxon>Leptolinea</taxon>
    </lineage>
</organism>
<dbReference type="OrthoDB" id="157209at2"/>
<feature type="transmembrane region" description="Helical" evidence="1">
    <location>
        <begin position="306"/>
        <end position="323"/>
    </location>
</feature>
<evidence type="ECO:0000313" key="2">
    <source>
        <dbReference type="EMBL" id="KPL72554.1"/>
    </source>
</evidence>
<feature type="transmembrane region" description="Helical" evidence="1">
    <location>
        <begin position="329"/>
        <end position="347"/>
    </location>
</feature>
<evidence type="ECO:0000256" key="1">
    <source>
        <dbReference type="SAM" id="Phobius"/>
    </source>
</evidence>
<keyword evidence="1" id="KW-1133">Transmembrane helix</keyword>
<evidence type="ECO:0008006" key="4">
    <source>
        <dbReference type="Google" id="ProtNLM"/>
    </source>
</evidence>
<feature type="transmembrane region" description="Helical" evidence="1">
    <location>
        <begin position="85"/>
        <end position="112"/>
    </location>
</feature>
<evidence type="ECO:0000313" key="3">
    <source>
        <dbReference type="Proteomes" id="UP000050430"/>
    </source>
</evidence>
<dbReference type="EMBL" id="LGCK01000007">
    <property type="protein sequence ID" value="KPL72554.1"/>
    <property type="molecule type" value="Genomic_DNA"/>
</dbReference>